<organism evidence="3 4">
    <name type="scientific">Polysphondylium violaceum</name>
    <dbReference type="NCBI Taxonomy" id="133409"/>
    <lineage>
        <taxon>Eukaryota</taxon>
        <taxon>Amoebozoa</taxon>
        <taxon>Evosea</taxon>
        <taxon>Eumycetozoa</taxon>
        <taxon>Dictyostelia</taxon>
        <taxon>Dictyosteliales</taxon>
        <taxon>Dictyosteliaceae</taxon>
        <taxon>Polysphondylium</taxon>
    </lineage>
</organism>
<evidence type="ECO:0000259" key="2">
    <source>
        <dbReference type="PROSITE" id="PS51886"/>
    </source>
</evidence>
<dbReference type="EMBL" id="AJWJ01000468">
    <property type="protein sequence ID" value="KAF2070611.1"/>
    <property type="molecule type" value="Genomic_DNA"/>
</dbReference>
<feature type="domain" description="TLDc" evidence="2">
    <location>
        <begin position="101"/>
        <end position="268"/>
    </location>
</feature>
<reference evidence="3" key="1">
    <citation type="submission" date="2020-01" db="EMBL/GenBank/DDBJ databases">
        <title>Development of genomics and gene disruption for Polysphondylium violaceum indicates a role for the polyketide synthase stlB in stalk morphogenesis.</title>
        <authorList>
            <person name="Narita B."/>
            <person name="Kawabe Y."/>
            <person name="Kin K."/>
            <person name="Saito T."/>
            <person name="Gibbs R."/>
            <person name="Kuspa A."/>
            <person name="Muzny D."/>
            <person name="Queller D."/>
            <person name="Richards S."/>
            <person name="Strassman J."/>
            <person name="Sucgang R."/>
            <person name="Worley K."/>
            <person name="Schaap P."/>
        </authorList>
    </citation>
    <scope>NUCLEOTIDE SEQUENCE</scope>
    <source>
        <strain evidence="3">QSvi11</strain>
    </source>
</reference>
<dbReference type="Proteomes" id="UP000695562">
    <property type="component" value="Unassembled WGS sequence"/>
</dbReference>
<accession>A0A8J4PPU0</accession>
<protein>
    <recommendedName>
        <fullName evidence="2">TLDc domain-containing protein</fullName>
    </recommendedName>
</protein>
<dbReference type="PANTHER" id="PTHR23354:SF122">
    <property type="entry name" value="GTPASE-ACTIVATING PROTEIN SKYWALKER"/>
    <property type="match status" value="1"/>
</dbReference>
<dbReference type="AlphaFoldDB" id="A0A8J4PPU0"/>
<name>A0A8J4PPU0_9MYCE</name>
<dbReference type="PANTHER" id="PTHR23354">
    <property type="entry name" value="NUCLEOLAR PROTEIN 7/ESTROGEN RECEPTOR COACTIVATOR-RELATED"/>
    <property type="match status" value="1"/>
</dbReference>
<evidence type="ECO:0000313" key="3">
    <source>
        <dbReference type="EMBL" id="KAF2070611.1"/>
    </source>
</evidence>
<sequence length="272" mass="31740">MDSSTTTNKTIENDNSLEEIQEENWEYVKSGNSNLFQFQHLKLQTNTTIEILRQEISKLNDLVSKFTKETQELKDVNQQQKSIENIKYTNFMKNHFKSKSTIIDRHSFSTINDWIDKSNILNFKLLYRASDNEYKVKLFHSKCDGKGPTVTIFKTTDGDIFGGYNSQSWNSTKDYYGDDKCFIFTLVNRHSIEPTQFRIKDSTKYYCFSHPHYGPSWGGHDIVICQDISKSYQCFPFSYSDTLDGKGSTTLTPTKYLNIKDYEVFSISKEFK</sequence>
<evidence type="ECO:0000313" key="4">
    <source>
        <dbReference type="Proteomes" id="UP000695562"/>
    </source>
</evidence>
<dbReference type="PROSITE" id="PS51886">
    <property type="entry name" value="TLDC"/>
    <property type="match status" value="1"/>
</dbReference>
<dbReference type="InterPro" id="IPR006571">
    <property type="entry name" value="TLDc_dom"/>
</dbReference>
<proteinExistence type="predicted"/>
<keyword evidence="4" id="KW-1185">Reference proteome</keyword>
<dbReference type="Pfam" id="PF07534">
    <property type="entry name" value="TLD"/>
    <property type="match status" value="1"/>
</dbReference>
<dbReference type="SMART" id="SM00584">
    <property type="entry name" value="TLDc"/>
    <property type="match status" value="1"/>
</dbReference>
<keyword evidence="1" id="KW-0175">Coiled coil</keyword>
<dbReference type="OrthoDB" id="17470at2759"/>
<evidence type="ECO:0000256" key="1">
    <source>
        <dbReference type="SAM" id="Coils"/>
    </source>
</evidence>
<gene>
    <name evidence="3" type="ORF">CYY_008068</name>
</gene>
<feature type="coiled-coil region" evidence="1">
    <location>
        <begin position="49"/>
        <end position="79"/>
    </location>
</feature>
<comment type="caution">
    <text evidence="3">The sequence shown here is derived from an EMBL/GenBank/DDBJ whole genome shotgun (WGS) entry which is preliminary data.</text>
</comment>